<reference evidence="2" key="1">
    <citation type="submission" date="2021-01" db="EMBL/GenBank/DDBJ databases">
        <authorList>
            <consortium name="Genoscope - CEA"/>
            <person name="William W."/>
        </authorList>
    </citation>
    <scope>NUCLEOTIDE SEQUENCE</scope>
</reference>
<gene>
    <name evidence="2" type="ORF">DARMORV10_C09P26060.1</name>
</gene>
<accession>A0A816IZX1</accession>
<name>A0A816IZX1_BRANA</name>
<sequence length="46" mass="5353">MINPESYTNTNNLSRKQGSKTEFPEFEKRKPSVKILTRMLIPDAEI</sequence>
<evidence type="ECO:0000256" key="1">
    <source>
        <dbReference type="SAM" id="MobiDB-lite"/>
    </source>
</evidence>
<organism evidence="2">
    <name type="scientific">Brassica napus</name>
    <name type="common">Rape</name>
    <dbReference type="NCBI Taxonomy" id="3708"/>
    <lineage>
        <taxon>Eukaryota</taxon>
        <taxon>Viridiplantae</taxon>
        <taxon>Streptophyta</taxon>
        <taxon>Embryophyta</taxon>
        <taxon>Tracheophyta</taxon>
        <taxon>Spermatophyta</taxon>
        <taxon>Magnoliopsida</taxon>
        <taxon>eudicotyledons</taxon>
        <taxon>Gunneridae</taxon>
        <taxon>Pentapetalae</taxon>
        <taxon>rosids</taxon>
        <taxon>malvids</taxon>
        <taxon>Brassicales</taxon>
        <taxon>Brassicaceae</taxon>
        <taxon>Brassiceae</taxon>
        <taxon>Brassica</taxon>
    </lineage>
</organism>
<protein>
    <submittedName>
        <fullName evidence="2">(rape) hypothetical protein</fullName>
    </submittedName>
</protein>
<dbReference type="EMBL" id="HG994373">
    <property type="protein sequence ID" value="CAF1730781.1"/>
    <property type="molecule type" value="Genomic_DNA"/>
</dbReference>
<feature type="compositionally biased region" description="Polar residues" evidence="1">
    <location>
        <begin position="1"/>
        <end position="16"/>
    </location>
</feature>
<dbReference type="AlphaFoldDB" id="A0A816IZX1"/>
<proteinExistence type="predicted"/>
<evidence type="ECO:0000313" key="2">
    <source>
        <dbReference type="EMBL" id="CAF1730781.1"/>
    </source>
</evidence>
<feature type="region of interest" description="Disordered" evidence="1">
    <location>
        <begin position="1"/>
        <end position="29"/>
    </location>
</feature>
<dbReference type="Proteomes" id="UP001295469">
    <property type="component" value="Chromosome C09"/>
</dbReference>